<keyword evidence="1" id="KW-0596">Phosphopantetheine</keyword>
<dbReference type="Proteomes" id="UP000581769">
    <property type="component" value="Unassembled WGS sequence"/>
</dbReference>
<reference evidence="4 5" key="1">
    <citation type="submission" date="2020-08" db="EMBL/GenBank/DDBJ databases">
        <title>Sequencing the genomes of 1000 actinobacteria strains.</title>
        <authorList>
            <person name="Klenk H.-P."/>
        </authorList>
    </citation>
    <scope>NUCLEOTIDE SEQUENCE [LARGE SCALE GENOMIC DNA]</scope>
    <source>
        <strain evidence="4 5">DSM 45859</strain>
    </source>
</reference>
<comment type="caution">
    <text evidence="4">The sequence shown here is derived from an EMBL/GenBank/DDBJ whole genome shotgun (WGS) entry which is preliminary data.</text>
</comment>
<keyword evidence="5" id="KW-1185">Reference proteome</keyword>
<gene>
    <name evidence="4" type="ORF">BJY18_001244</name>
</gene>
<dbReference type="GO" id="GO:0031177">
    <property type="term" value="F:phosphopantetheine binding"/>
    <property type="evidence" value="ECO:0007669"/>
    <property type="project" value="InterPro"/>
</dbReference>
<organism evidence="4 5">
    <name type="scientific">Amycolatopsis jiangsuensis</name>
    <dbReference type="NCBI Taxonomy" id="1181879"/>
    <lineage>
        <taxon>Bacteria</taxon>
        <taxon>Bacillati</taxon>
        <taxon>Actinomycetota</taxon>
        <taxon>Actinomycetes</taxon>
        <taxon>Pseudonocardiales</taxon>
        <taxon>Pseudonocardiaceae</taxon>
        <taxon>Amycolatopsis</taxon>
    </lineage>
</organism>
<dbReference type="SUPFAM" id="SSF47336">
    <property type="entry name" value="ACP-like"/>
    <property type="match status" value="1"/>
</dbReference>
<protein>
    <submittedName>
        <fullName evidence="4">Acyl carrier protein</fullName>
    </submittedName>
</protein>
<dbReference type="PROSITE" id="PS50075">
    <property type="entry name" value="CARRIER"/>
    <property type="match status" value="1"/>
</dbReference>
<dbReference type="Pfam" id="PF00550">
    <property type="entry name" value="PP-binding"/>
    <property type="match status" value="1"/>
</dbReference>
<evidence type="ECO:0000259" key="3">
    <source>
        <dbReference type="PROSITE" id="PS50075"/>
    </source>
</evidence>
<dbReference type="InterPro" id="IPR036736">
    <property type="entry name" value="ACP-like_sf"/>
</dbReference>
<sequence>MRSTDQSANFDRIMRDLIPALADEPTIDDDQDLSEAGLDSIGVVELVLRLEKQLGVRFPDSALDPDVSLTAGHFRHHVEDQLRQQRERRAVCPLRSHATEGRP</sequence>
<accession>A0A840IQD5</accession>
<dbReference type="InterPro" id="IPR009081">
    <property type="entry name" value="PP-bd_ACP"/>
</dbReference>
<feature type="domain" description="Carrier" evidence="3">
    <location>
        <begin position="4"/>
        <end position="82"/>
    </location>
</feature>
<proteinExistence type="predicted"/>
<evidence type="ECO:0000313" key="4">
    <source>
        <dbReference type="EMBL" id="MBB4683759.1"/>
    </source>
</evidence>
<dbReference type="EMBL" id="JACHMG010000001">
    <property type="protein sequence ID" value="MBB4683759.1"/>
    <property type="molecule type" value="Genomic_DNA"/>
</dbReference>
<dbReference type="SMART" id="SM00823">
    <property type="entry name" value="PKS_PP"/>
    <property type="match status" value="1"/>
</dbReference>
<evidence type="ECO:0000256" key="1">
    <source>
        <dbReference type="ARBA" id="ARBA00022450"/>
    </source>
</evidence>
<dbReference type="RefSeq" id="WP_184778463.1">
    <property type="nucleotide sequence ID" value="NZ_JACHMG010000001.1"/>
</dbReference>
<dbReference type="InterPro" id="IPR020806">
    <property type="entry name" value="PKS_PP-bd"/>
</dbReference>
<name>A0A840IQD5_9PSEU</name>
<dbReference type="AlphaFoldDB" id="A0A840IQD5"/>
<dbReference type="Gene3D" id="1.10.1200.10">
    <property type="entry name" value="ACP-like"/>
    <property type="match status" value="1"/>
</dbReference>
<evidence type="ECO:0000256" key="2">
    <source>
        <dbReference type="ARBA" id="ARBA00022553"/>
    </source>
</evidence>
<keyword evidence="2" id="KW-0597">Phosphoprotein</keyword>
<evidence type="ECO:0000313" key="5">
    <source>
        <dbReference type="Proteomes" id="UP000581769"/>
    </source>
</evidence>